<dbReference type="Proteomes" id="UP000601435">
    <property type="component" value="Unassembled WGS sequence"/>
</dbReference>
<organism evidence="2 3">
    <name type="scientific">Symbiodinium necroappetens</name>
    <dbReference type="NCBI Taxonomy" id="1628268"/>
    <lineage>
        <taxon>Eukaryota</taxon>
        <taxon>Sar</taxon>
        <taxon>Alveolata</taxon>
        <taxon>Dinophyceae</taxon>
        <taxon>Suessiales</taxon>
        <taxon>Symbiodiniaceae</taxon>
        <taxon>Symbiodinium</taxon>
    </lineage>
</organism>
<accession>A0A812JS07</accession>
<feature type="compositionally biased region" description="Basic and acidic residues" evidence="1">
    <location>
        <begin position="1"/>
        <end position="11"/>
    </location>
</feature>
<gene>
    <name evidence="2" type="ORF">SNEC2469_LOCUS1896</name>
</gene>
<feature type="region of interest" description="Disordered" evidence="1">
    <location>
        <begin position="1"/>
        <end position="32"/>
    </location>
</feature>
<protein>
    <submittedName>
        <fullName evidence="2">Uncharacterized protein</fullName>
    </submittedName>
</protein>
<feature type="region of interest" description="Disordered" evidence="1">
    <location>
        <begin position="809"/>
        <end position="832"/>
    </location>
</feature>
<feature type="region of interest" description="Disordered" evidence="1">
    <location>
        <begin position="570"/>
        <end position="605"/>
    </location>
</feature>
<dbReference type="EMBL" id="CAJNJA010006246">
    <property type="protein sequence ID" value="CAE7207769.1"/>
    <property type="molecule type" value="Genomic_DNA"/>
</dbReference>
<feature type="region of interest" description="Disordered" evidence="1">
    <location>
        <begin position="662"/>
        <end position="727"/>
    </location>
</feature>
<proteinExistence type="predicted"/>
<name>A0A812JS07_9DINO</name>
<comment type="caution">
    <text evidence="2">The sequence shown here is derived from an EMBL/GenBank/DDBJ whole genome shotgun (WGS) entry which is preliminary data.</text>
</comment>
<evidence type="ECO:0000256" key="1">
    <source>
        <dbReference type="SAM" id="MobiDB-lite"/>
    </source>
</evidence>
<evidence type="ECO:0000313" key="3">
    <source>
        <dbReference type="Proteomes" id="UP000601435"/>
    </source>
</evidence>
<reference evidence="2" key="1">
    <citation type="submission" date="2021-02" db="EMBL/GenBank/DDBJ databases">
        <authorList>
            <person name="Dougan E. K."/>
            <person name="Rhodes N."/>
            <person name="Thang M."/>
            <person name="Chan C."/>
        </authorList>
    </citation>
    <scope>NUCLEOTIDE SEQUENCE</scope>
</reference>
<keyword evidence="3" id="KW-1185">Reference proteome</keyword>
<feature type="compositionally biased region" description="Low complexity" evidence="1">
    <location>
        <begin position="696"/>
        <end position="715"/>
    </location>
</feature>
<dbReference type="AlphaFoldDB" id="A0A812JS07"/>
<sequence length="984" mass="103284">MDHTPSAEHAGDSALQGDGQNAPPTAGPALCRGRAQRGWGALDAKPEQDAKELLALVAPAAPDLSGEPRVEQGDPLAPGLYALGQHDSLVAASASLHAGEGEVERGAGVEANLGKTRVYNAAGGDAPLGIAALGPDVWCGDLPPARRGFVALGVPIGHPDFLGAHAAGRLEAEADLLHCRICSACPIYRALGFCWPTAQRLGRNTCFATSTRRIYCLTPAPTTRQSAMLSKACLAARAVAFLPLFRGLGLLSAERVSSAAYWAAWADALPVLRARYPEVADGFVHELEGEPARSRRGLACEQQHLPRTGSLKQAGKLDRIGTLVPVAQAVRPSTENSGSGAPVGSDTPFSHSTLPFENACCYQPCDSGRSSPSSQSGPHAGMWLAAIPSDAASTLPPDLMHVALRRRLRLPLPLTGRRCGAQGRHGCGAEVDAYGDQPAGLLPRRGFVVERAWVQVSKATWGAWARAATLTAKVKASRVRNASPTWRVNNTTSAGGRNWVTSEPTVRSGCAGRRCGSVSAWSVSASPGARAAAVSVGRARESSPRLTRAQAAAKRLGAQCVEAALRKELTSRRRRAARPSGPDCVERARSKRGSNRNSFQARTRLPSYIPAPLRNTDRVECSNERFADTCDDEARHGVEGWDRPAKLCRKVDVIEPSPSILCQRDRGTNRAGSRGSCHRPQPHRWQNSRSPLRTRAVPGTSVSGAAASSPPASARSGGGGIGRRRCEGAARSGTEAVGVDIIPATAAVHAGIVVPLPRSLAKGASTLSPDRAHGGEQRARRVLWRVGGVAVRRCSSMGGYLGFFPVKHSRAPRTGPRQSPSQDAGVTADGDGRPLHVPVSELDEIDVPALAPHSCTRVRAAGSHVGASIPRAAQAARNHLSWASVQPSAAQTGHRMPSGVSDWRQAREHVGWRTAEASAVAEAWMGSGQIRHTSAGGVSRERSDSCGVCGGVSSITVTAAEVSALPPGGAWAWGLRRAGREASR</sequence>
<evidence type="ECO:0000313" key="2">
    <source>
        <dbReference type="EMBL" id="CAE7207769.1"/>
    </source>
</evidence>